<proteinExistence type="inferred from homology"/>
<dbReference type="Pfam" id="PF04515">
    <property type="entry name" value="Choline_transpo"/>
    <property type="match status" value="1"/>
</dbReference>
<sequence>MWYFLFCLCWVIAFLICLQQFMIGAMACMWYFSGQGAEMSDQPGEVSMLLAMKWGMWYHLGSIAFGSFLIALITFIRLVFEYIAKKYEQAGNKDNAIMKAVFCCVRCVLWCLDKYVKFMTKNAFIQIALHNSNFCKAAWDSFCLIIRFVGRFSSASMIGWIMMILGKGTIMGTSAYLTIVIVKQTEPQVTQPFIPAIIIAVFAYLVGSLFLSVFSFSCTAILHSFILDEDTGGSVSSPESLKPFLDYNDEQNKKEKE</sequence>
<evidence type="ECO:0000256" key="3">
    <source>
        <dbReference type="ARBA" id="ARBA00022692"/>
    </source>
</evidence>
<dbReference type="PANTHER" id="PTHR12385:SF14">
    <property type="entry name" value="CHOLINE TRANSPORTER-LIKE 2"/>
    <property type="match status" value="1"/>
</dbReference>
<evidence type="ECO:0000256" key="6">
    <source>
        <dbReference type="ARBA" id="ARBA00023180"/>
    </source>
</evidence>
<dbReference type="EMBL" id="HBIA01005323">
    <property type="protein sequence ID" value="CAE0231006.1"/>
    <property type="molecule type" value="Transcribed_RNA"/>
</dbReference>
<accession>A0A7S3CL18</accession>
<comment type="function">
    <text evidence="7">Choline transporter.</text>
</comment>
<protein>
    <recommendedName>
        <fullName evidence="7">Choline transporter-like protein</fullName>
    </recommendedName>
</protein>
<evidence type="ECO:0000256" key="1">
    <source>
        <dbReference type="ARBA" id="ARBA00004141"/>
    </source>
</evidence>
<feature type="region of interest" description="Disordered" evidence="8">
    <location>
        <begin position="230"/>
        <end position="257"/>
    </location>
</feature>
<organism evidence="9">
    <name type="scientific">Strombidium rassoulzadegani</name>
    <dbReference type="NCBI Taxonomy" id="1082188"/>
    <lineage>
        <taxon>Eukaryota</taxon>
        <taxon>Sar</taxon>
        <taxon>Alveolata</taxon>
        <taxon>Ciliophora</taxon>
        <taxon>Intramacronucleata</taxon>
        <taxon>Spirotrichea</taxon>
        <taxon>Oligotrichia</taxon>
        <taxon>Strombidiidae</taxon>
        <taxon>Strombidium</taxon>
    </lineage>
</organism>
<keyword evidence="6" id="KW-0325">Glycoprotein</keyword>
<evidence type="ECO:0000256" key="8">
    <source>
        <dbReference type="SAM" id="MobiDB-lite"/>
    </source>
</evidence>
<gene>
    <name evidence="9" type="ORF">SRAS04492_LOCUS2801</name>
</gene>
<comment type="subcellular location">
    <subcellularLocation>
        <location evidence="7">Cell membrane</location>
        <topology evidence="7">Multi-pass membrane protein</topology>
    </subcellularLocation>
    <subcellularLocation>
        <location evidence="1">Membrane</location>
        <topology evidence="1">Multi-pass membrane protein</topology>
    </subcellularLocation>
</comment>
<evidence type="ECO:0000256" key="5">
    <source>
        <dbReference type="ARBA" id="ARBA00023136"/>
    </source>
</evidence>
<reference evidence="9" key="1">
    <citation type="submission" date="2021-01" db="EMBL/GenBank/DDBJ databases">
        <authorList>
            <person name="Corre E."/>
            <person name="Pelletier E."/>
            <person name="Niang G."/>
            <person name="Scheremetjew M."/>
            <person name="Finn R."/>
            <person name="Kale V."/>
            <person name="Holt S."/>
            <person name="Cochrane G."/>
            <person name="Meng A."/>
            <person name="Brown T."/>
            <person name="Cohen L."/>
        </authorList>
    </citation>
    <scope>NUCLEOTIDE SEQUENCE</scope>
    <source>
        <strain evidence="9">Ras09</strain>
    </source>
</reference>
<feature type="transmembrane region" description="Helical" evidence="7">
    <location>
        <begin position="193"/>
        <end position="216"/>
    </location>
</feature>
<dbReference type="InterPro" id="IPR007603">
    <property type="entry name" value="Choline_transptr-like"/>
</dbReference>
<keyword evidence="4 7" id="KW-1133">Transmembrane helix</keyword>
<evidence type="ECO:0000256" key="2">
    <source>
        <dbReference type="ARBA" id="ARBA00007168"/>
    </source>
</evidence>
<comment type="caution">
    <text evidence="7">Lacks conserved residue(s) required for the propagation of feature annotation.</text>
</comment>
<dbReference type="PANTHER" id="PTHR12385">
    <property type="entry name" value="CHOLINE TRANSPORTER-LIKE (SLC FAMILY 44)"/>
    <property type="match status" value="1"/>
</dbReference>
<dbReference type="GO" id="GO:0005886">
    <property type="term" value="C:plasma membrane"/>
    <property type="evidence" value="ECO:0007669"/>
    <property type="project" value="UniProtKB-SubCell"/>
</dbReference>
<keyword evidence="3 7" id="KW-0812">Transmembrane</keyword>
<dbReference type="AlphaFoldDB" id="A0A7S3CL18"/>
<dbReference type="GO" id="GO:0022857">
    <property type="term" value="F:transmembrane transporter activity"/>
    <property type="evidence" value="ECO:0007669"/>
    <property type="project" value="UniProtKB-UniRule"/>
</dbReference>
<feature type="transmembrane region" description="Helical" evidence="7">
    <location>
        <begin position="58"/>
        <end position="80"/>
    </location>
</feature>
<evidence type="ECO:0000256" key="4">
    <source>
        <dbReference type="ARBA" id="ARBA00022989"/>
    </source>
</evidence>
<evidence type="ECO:0000313" key="9">
    <source>
        <dbReference type="EMBL" id="CAE0231006.1"/>
    </source>
</evidence>
<name>A0A7S3CL18_9SPIT</name>
<evidence type="ECO:0000256" key="7">
    <source>
        <dbReference type="RuleBase" id="RU368066"/>
    </source>
</evidence>
<feature type="transmembrane region" description="Helical" evidence="7">
    <location>
        <begin position="157"/>
        <end position="181"/>
    </location>
</feature>
<comment type="similarity">
    <text evidence="2 7">Belongs to the CTL (choline transporter-like) family.</text>
</comment>
<keyword evidence="5 7" id="KW-0472">Membrane</keyword>